<proteinExistence type="predicted"/>
<gene>
    <name evidence="1" type="ORF">AsFPU1_2905</name>
</gene>
<evidence type="ECO:0000313" key="2">
    <source>
        <dbReference type="Proteomes" id="UP000287247"/>
    </source>
</evidence>
<name>A0A401IK52_APHSA</name>
<evidence type="ECO:0008006" key="3">
    <source>
        <dbReference type="Google" id="ProtNLM"/>
    </source>
</evidence>
<protein>
    <recommendedName>
        <fullName evidence="3">DUF2949 domain-containing protein</fullName>
    </recommendedName>
</protein>
<dbReference type="AlphaFoldDB" id="A0A401IK52"/>
<dbReference type="Proteomes" id="UP000287247">
    <property type="component" value="Unassembled WGS sequence"/>
</dbReference>
<sequence>MNQMTIRFLDFLKDDLAIPAESIALAVRDVYAMPHHFPMILWQYGLVNKEQLEDVFDWLEEHCL</sequence>
<evidence type="ECO:0000313" key="1">
    <source>
        <dbReference type="EMBL" id="GBF81491.1"/>
    </source>
</evidence>
<organism evidence="1 2">
    <name type="scientific">Aphanothece sacrum FPU1</name>
    <dbReference type="NCBI Taxonomy" id="1920663"/>
    <lineage>
        <taxon>Bacteria</taxon>
        <taxon>Bacillati</taxon>
        <taxon>Cyanobacteriota</taxon>
        <taxon>Cyanophyceae</taxon>
        <taxon>Oscillatoriophycideae</taxon>
        <taxon>Chroococcales</taxon>
        <taxon>Aphanothecaceae</taxon>
        <taxon>Aphanothece</taxon>
    </lineage>
</organism>
<comment type="caution">
    <text evidence="1">The sequence shown here is derived from an EMBL/GenBank/DDBJ whole genome shotgun (WGS) entry which is preliminary data.</text>
</comment>
<keyword evidence="2" id="KW-1185">Reference proteome</keyword>
<dbReference type="EMBL" id="BDQK01000013">
    <property type="protein sequence ID" value="GBF81491.1"/>
    <property type="molecule type" value="Genomic_DNA"/>
</dbReference>
<reference evidence="2" key="1">
    <citation type="submission" date="2017-05" db="EMBL/GenBank/DDBJ databases">
        <title>Physiological properties and genetic analysis related to exopolysaccharide production of fresh-water unicellular cyanobacterium Aphanothece sacrum, Suizenji Nori, that has been cultured as a food source in Japan.</title>
        <authorList>
            <person name="Kanesaki Y."/>
            <person name="Yoshikawa S."/>
            <person name="Ohki K."/>
        </authorList>
    </citation>
    <scope>NUCLEOTIDE SEQUENCE [LARGE SCALE GENOMIC DNA]</scope>
    <source>
        <strain evidence="2">FPU1</strain>
    </source>
</reference>
<accession>A0A401IK52</accession>
<dbReference type="Pfam" id="PF11165">
    <property type="entry name" value="DUF2949"/>
    <property type="match status" value="1"/>
</dbReference>
<dbReference type="InterPro" id="IPR021336">
    <property type="entry name" value="DUF2949"/>
</dbReference>